<evidence type="ECO:0000256" key="1">
    <source>
        <dbReference type="SAM" id="Phobius"/>
    </source>
</evidence>
<comment type="caution">
    <text evidence="2">The sequence shown here is derived from an EMBL/GenBank/DDBJ whole genome shotgun (WGS) entry which is preliminary data.</text>
</comment>
<proteinExistence type="predicted"/>
<sequence length="500" mass="56147">MQNLFRSAHCQHIQKTQEEEIVLILAILAVLVAVGAGFLVKLALDRIETPLEITWREFLVGALIIAVLIVPLSTWVGWRVAKSGTLSFREYWNGYELETQWERTQCSRDGPCVHEYDCDPWTHIHVETSTDSKGNTTTETYPHTHYRSCPYTDEEWTFRIDTTLGAYTIADHWLPTNPEEHRWRSGKSVPDRFASGIPEFWAAAKARIDRGDPGPVTKRMTYDNYILASDRSILKQYSDQIARFKADDLLPDVARDIRDFYYADKAHFVGYAPRDPEGRQTALAWQTALMRLNAALGSELQGDLHLVIVQDNRVSAEPDAYLLALKAHWTNPGEFGDDALSKNAIVVVIGTDDGATVTWARATTGMPLGNEAMLTALRTRLIGTALTPENVIGDVRGEFYDDVDEETGESERDVRGQHGNGTLERILWGLNDPATRFQRISMTGKDADDIGGGFLYLDSEIQPSTGQRIAIAAVIFGISLPVWLAFAFIGERLPTRRRDF</sequence>
<reference evidence="2 3" key="1">
    <citation type="journal article" date="2016" name="Nat. Commun.">
        <title>Thousands of microbial genomes shed light on interconnected biogeochemical processes in an aquifer system.</title>
        <authorList>
            <person name="Anantharaman K."/>
            <person name="Brown C.T."/>
            <person name="Hug L.A."/>
            <person name="Sharon I."/>
            <person name="Castelle C.J."/>
            <person name="Probst A.J."/>
            <person name="Thomas B.C."/>
            <person name="Singh A."/>
            <person name="Wilkins M.J."/>
            <person name="Karaoz U."/>
            <person name="Brodie E.L."/>
            <person name="Williams K.H."/>
            <person name="Hubbard S.S."/>
            <person name="Banfield J.F."/>
        </authorList>
    </citation>
    <scope>NUCLEOTIDE SEQUENCE [LARGE SCALE GENOMIC DNA]</scope>
</reference>
<feature type="transmembrane region" description="Helical" evidence="1">
    <location>
        <begin position="469"/>
        <end position="490"/>
    </location>
</feature>
<keyword evidence="1" id="KW-0472">Membrane</keyword>
<feature type="transmembrane region" description="Helical" evidence="1">
    <location>
        <begin position="21"/>
        <end position="40"/>
    </location>
</feature>
<keyword evidence="1" id="KW-0812">Transmembrane</keyword>
<dbReference type="AlphaFoldDB" id="A0A1G2Q0R9"/>
<keyword evidence="1" id="KW-1133">Transmembrane helix</keyword>
<dbReference type="EMBL" id="MHSZ01000001">
    <property type="protein sequence ID" value="OHA54167.1"/>
    <property type="molecule type" value="Genomic_DNA"/>
</dbReference>
<organism evidence="2 3">
    <name type="scientific">Candidatus Terrybacteria bacterium RIFCSPLOWO2_01_FULL_58_14</name>
    <dbReference type="NCBI Taxonomy" id="1802369"/>
    <lineage>
        <taxon>Bacteria</taxon>
        <taxon>Candidatus Terryibacteriota</taxon>
    </lineage>
</organism>
<feature type="transmembrane region" description="Helical" evidence="1">
    <location>
        <begin position="60"/>
        <end position="81"/>
    </location>
</feature>
<protein>
    <submittedName>
        <fullName evidence="2">Uncharacterized protein</fullName>
    </submittedName>
</protein>
<gene>
    <name evidence="2" type="ORF">A2991_02785</name>
</gene>
<evidence type="ECO:0000313" key="3">
    <source>
        <dbReference type="Proteomes" id="UP000177865"/>
    </source>
</evidence>
<name>A0A1G2Q0R9_9BACT</name>
<accession>A0A1G2Q0R9</accession>
<evidence type="ECO:0000313" key="2">
    <source>
        <dbReference type="EMBL" id="OHA54167.1"/>
    </source>
</evidence>
<dbReference type="Proteomes" id="UP000177865">
    <property type="component" value="Unassembled WGS sequence"/>
</dbReference>